<keyword evidence="4 6" id="KW-1133">Transmembrane helix</keyword>
<evidence type="ECO:0000256" key="2">
    <source>
        <dbReference type="ARBA" id="ARBA00007362"/>
    </source>
</evidence>
<proteinExistence type="inferred from homology"/>
<keyword evidence="3 6" id="KW-0812">Transmembrane</keyword>
<dbReference type="GO" id="GO:0016020">
    <property type="term" value="C:membrane"/>
    <property type="evidence" value="ECO:0007669"/>
    <property type="project" value="UniProtKB-SubCell"/>
</dbReference>
<feature type="transmembrane region" description="Helical" evidence="6">
    <location>
        <begin position="139"/>
        <end position="159"/>
    </location>
</feature>
<dbReference type="Proteomes" id="UP000288603">
    <property type="component" value="Unassembled WGS sequence"/>
</dbReference>
<feature type="transmembrane region" description="Helical" evidence="6">
    <location>
        <begin position="262"/>
        <end position="282"/>
    </location>
</feature>
<evidence type="ECO:0000259" key="7">
    <source>
        <dbReference type="Pfam" id="PF00892"/>
    </source>
</evidence>
<evidence type="ECO:0000256" key="4">
    <source>
        <dbReference type="ARBA" id="ARBA00022989"/>
    </source>
</evidence>
<dbReference type="EMBL" id="RZNC01000003">
    <property type="protein sequence ID" value="RWZ61467.1"/>
    <property type="molecule type" value="Genomic_DNA"/>
</dbReference>
<dbReference type="PANTHER" id="PTHR32322:SF9">
    <property type="entry name" value="AMINO-ACID METABOLITE EFFLUX PUMP-RELATED"/>
    <property type="match status" value="1"/>
</dbReference>
<comment type="subcellular location">
    <subcellularLocation>
        <location evidence="1">Membrane</location>
        <topology evidence="1">Multi-pass membrane protein</topology>
    </subcellularLocation>
</comment>
<evidence type="ECO:0000256" key="1">
    <source>
        <dbReference type="ARBA" id="ARBA00004141"/>
    </source>
</evidence>
<dbReference type="RefSeq" id="WP_128498956.1">
    <property type="nucleotide sequence ID" value="NZ_RZNC01000003.1"/>
</dbReference>
<comment type="similarity">
    <text evidence="2">Belongs to the EamA transporter family.</text>
</comment>
<dbReference type="InterPro" id="IPR000620">
    <property type="entry name" value="EamA_dom"/>
</dbReference>
<sequence length="301" mass="31616">MTLRHTLLALLVVVLWGMNFVVIDEGLEGVPPLLFLAMRFVVVALPAVFFVKPPKAPIRIVVTIGAFMSLGQFSLLYIALHLGMPSGLASLLLQVQVIFTVLIAAFALKERPTRRQIVGVVIGTTGLGVIIAGQAGSVAWLPAFVLLGAAFSWAVGNVVTRHARVSSGLSIVVWSALVVPLPSFLLALAVESPPVVFDALANLSLLAILSTLYTAVAASLIGYGIWNSLMAIYPASRVAPFTLLVPIIGLLAAWLVQGEVPTVLELVGGAVMLAGIAAAVLAPRRRTRSEPAPVVRPETSG</sequence>
<name>A0A3S4AJH8_9MICO</name>
<keyword evidence="9" id="KW-1185">Reference proteome</keyword>
<feature type="transmembrane region" description="Helical" evidence="6">
    <location>
        <begin position="171"/>
        <end position="190"/>
    </location>
</feature>
<feature type="transmembrane region" description="Helical" evidence="6">
    <location>
        <begin position="117"/>
        <end position="133"/>
    </location>
</feature>
<gene>
    <name evidence="8" type="ORF">ELQ92_10800</name>
</gene>
<feature type="domain" description="EamA" evidence="7">
    <location>
        <begin position="143"/>
        <end position="278"/>
    </location>
</feature>
<feature type="domain" description="EamA" evidence="7">
    <location>
        <begin position="7"/>
        <end position="131"/>
    </location>
</feature>
<reference evidence="8 9" key="1">
    <citation type="submission" date="2018-12" db="EMBL/GenBank/DDBJ databases">
        <authorList>
            <person name="Li F."/>
        </authorList>
    </citation>
    <scope>NUCLEOTIDE SEQUENCE [LARGE SCALE GENOMIC DNA]</scope>
    <source>
        <strain evidence="8 9">8H24J-4-2</strain>
    </source>
</reference>
<feature type="transmembrane region" description="Helical" evidence="6">
    <location>
        <begin position="202"/>
        <end position="226"/>
    </location>
</feature>
<organism evidence="8 9">
    <name type="scientific">Labedella populi</name>
    <dbReference type="NCBI Taxonomy" id="2498850"/>
    <lineage>
        <taxon>Bacteria</taxon>
        <taxon>Bacillati</taxon>
        <taxon>Actinomycetota</taxon>
        <taxon>Actinomycetes</taxon>
        <taxon>Micrococcales</taxon>
        <taxon>Microbacteriaceae</taxon>
        <taxon>Labedella</taxon>
    </lineage>
</organism>
<feature type="transmembrane region" description="Helical" evidence="6">
    <location>
        <begin position="86"/>
        <end position="108"/>
    </location>
</feature>
<dbReference type="OrthoDB" id="9812521at2"/>
<evidence type="ECO:0000256" key="6">
    <source>
        <dbReference type="SAM" id="Phobius"/>
    </source>
</evidence>
<dbReference type="SUPFAM" id="SSF103481">
    <property type="entry name" value="Multidrug resistance efflux transporter EmrE"/>
    <property type="match status" value="2"/>
</dbReference>
<dbReference type="Pfam" id="PF00892">
    <property type="entry name" value="EamA"/>
    <property type="match status" value="2"/>
</dbReference>
<feature type="transmembrane region" description="Helical" evidence="6">
    <location>
        <begin position="238"/>
        <end position="256"/>
    </location>
</feature>
<dbReference type="InterPro" id="IPR037185">
    <property type="entry name" value="EmrE-like"/>
</dbReference>
<dbReference type="InterPro" id="IPR050638">
    <property type="entry name" value="AA-Vitamin_Transporters"/>
</dbReference>
<feature type="transmembrane region" description="Helical" evidence="6">
    <location>
        <begin position="58"/>
        <end position="80"/>
    </location>
</feature>
<evidence type="ECO:0000256" key="5">
    <source>
        <dbReference type="ARBA" id="ARBA00023136"/>
    </source>
</evidence>
<evidence type="ECO:0000256" key="3">
    <source>
        <dbReference type="ARBA" id="ARBA00022692"/>
    </source>
</evidence>
<evidence type="ECO:0000313" key="9">
    <source>
        <dbReference type="Proteomes" id="UP000288603"/>
    </source>
</evidence>
<accession>A0A3S4AJH8</accession>
<dbReference type="PANTHER" id="PTHR32322">
    <property type="entry name" value="INNER MEMBRANE TRANSPORTER"/>
    <property type="match status" value="1"/>
</dbReference>
<dbReference type="AlphaFoldDB" id="A0A3S4AJH8"/>
<feature type="transmembrane region" description="Helical" evidence="6">
    <location>
        <begin position="33"/>
        <end position="51"/>
    </location>
</feature>
<comment type="caution">
    <text evidence="8">The sequence shown here is derived from an EMBL/GenBank/DDBJ whole genome shotgun (WGS) entry which is preliminary data.</text>
</comment>
<keyword evidence="5 6" id="KW-0472">Membrane</keyword>
<protein>
    <submittedName>
        <fullName evidence="8">EamA family transporter</fullName>
    </submittedName>
</protein>
<evidence type="ECO:0000313" key="8">
    <source>
        <dbReference type="EMBL" id="RWZ61467.1"/>
    </source>
</evidence>